<evidence type="ECO:0000256" key="4">
    <source>
        <dbReference type="ARBA" id="ARBA00023136"/>
    </source>
</evidence>
<dbReference type="GO" id="GO:0016020">
    <property type="term" value="C:membrane"/>
    <property type="evidence" value="ECO:0007669"/>
    <property type="project" value="UniProtKB-SubCell"/>
</dbReference>
<dbReference type="PANTHER" id="PTHR31310">
    <property type="match status" value="1"/>
</dbReference>
<dbReference type="Proteomes" id="UP001162834">
    <property type="component" value="Chromosome"/>
</dbReference>
<dbReference type="AlphaFoldDB" id="A0A9E7BZ13"/>
<evidence type="ECO:0000256" key="2">
    <source>
        <dbReference type="ARBA" id="ARBA00022692"/>
    </source>
</evidence>
<keyword evidence="3 5" id="KW-1133">Transmembrane helix</keyword>
<keyword evidence="2 5" id="KW-0812">Transmembrane</keyword>
<feature type="domain" description="Inositolphosphotransferase Aur1/Ipt1" evidence="6">
    <location>
        <begin position="53"/>
        <end position="233"/>
    </location>
</feature>
<feature type="transmembrane region" description="Helical" evidence="5">
    <location>
        <begin position="168"/>
        <end position="187"/>
    </location>
</feature>
<evidence type="ECO:0000313" key="7">
    <source>
        <dbReference type="EMBL" id="UGS33958.1"/>
    </source>
</evidence>
<accession>A0A9E7BZ13</accession>
<proteinExistence type="predicted"/>
<feature type="transmembrane region" description="Helical" evidence="5">
    <location>
        <begin position="194"/>
        <end position="215"/>
    </location>
</feature>
<feature type="transmembrane region" description="Helical" evidence="5">
    <location>
        <begin position="221"/>
        <end position="241"/>
    </location>
</feature>
<evidence type="ECO:0000256" key="1">
    <source>
        <dbReference type="ARBA" id="ARBA00004141"/>
    </source>
</evidence>
<keyword evidence="8" id="KW-1185">Reference proteome</keyword>
<protein>
    <recommendedName>
        <fullName evidence="6">Inositolphosphotransferase Aur1/Ipt1 domain-containing protein</fullName>
    </recommendedName>
</protein>
<sequence>MVRARSLLARFMPHGPWDVVRQVAIFAAAYLAYRLVRGGIDGRAATAFENARSLIDIERGLHVFVEPSVQAWASGSGVITDVASWIYLNAQTTVSVSALVWLYLFRNSSFYFVRNMMVVAMVLALIGYIVYPAAPPRMFPEWGFQDSVAHFTGIDPDQAKVSALFNPYAAVPSMHVAFALMIGWPLAKLVRWRALRVFWFTYPFLVTFVIVVTANHFLADAVLGAMVAAVSAYSAAWLARARPEAWRFGRRSAELTA</sequence>
<dbReference type="InterPro" id="IPR052185">
    <property type="entry name" value="IPC_Synthase-Related"/>
</dbReference>
<feature type="transmembrane region" description="Helical" evidence="5">
    <location>
        <begin position="85"/>
        <end position="104"/>
    </location>
</feature>
<dbReference type="PANTHER" id="PTHR31310:SF7">
    <property type="entry name" value="PA-PHOSPHATASE RELATED-FAMILY PROTEIN DDB_G0268928"/>
    <property type="match status" value="1"/>
</dbReference>
<name>A0A9E7BZ13_9ACTN</name>
<reference evidence="7" key="1">
    <citation type="journal article" date="2022" name="Int. J. Syst. Evol. Microbiol.">
        <title>Pseudomonas aegrilactucae sp. nov. and Pseudomonas morbosilactucae sp. nov., pathogens causing bacterial rot of lettuce in Japan.</title>
        <authorList>
            <person name="Sawada H."/>
            <person name="Fujikawa T."/>
            <person name="Satou M."/>
        </authorList>
    </citation>
    <scope>NUCLEOTIDE SEQUENCE</scope>
    <source>
        <strain evidence="7">0166_1</strain>
    </source>
</reference>
<comment type="subcellular location">
    <subcellularLocation>
        <location evidence="1">Membrane</location>
        <topology evidence="1">Multi-pass membrane protein</topology>
    </subcellularLocation>
</comment>
<evidence type="ECO:0000259" key="6">
    <source>
        <dbReference type="Pfam" id="PF14378"/>
    </source>
</evidence>
<gene>
    <name evidence="7" type="ORF">DSM104329_00325</name>
</gene>
<organism evidence="7 8">
    <name type="scientific">Capillimicrobium parvum</name>
    <dbReference type="NCBI Taxonomy" id="2884022"/>
    <lineage>
        <taxon>Bacteria</taxon>
        <taxon>Bacillati</taxon>
        <taxon>Actinomycetota</taxon>
        <taxon>Thermoleophilia</taxon>
        <taxon>Solirubrobacterales</taxon>
        <taxon>Capillimicrobiaceae</taxon>
        <taxon>Capillimicrobium</taxon>
    </lineage>
</organism>
<dbReference type="EMBL" id="CP087164">
    <property type="protein sequence ID" value="UGS33958.1"/>
    <property type="molecule type" value="Genomic_DNA"/>
</dbReference>
<dbReference type="InterPro" id="IPR026841">
    <property type="entry name" value="Aur1/Ipt1"/>
</dbReference>
<evidence type="ECO:0000256" key="3">
    <source>
        <dbReference type="ARBA" id="ARBA00022989"/>
    </source>
</evidence>
<evidence type="ECO:0000256" key="5">
    <source>
        <dbReference type="SAM" id="Phobius"/>
    </source>
</evidence>
<dbReference type="CDD" id="cd03386">
    <property type="entry name" value="PAP2_Aur1_like"/>
    <property type="match status" value="1"/>
</dbReference>
<dbReference type="Pfam" id="PF14378">
    <property type="entry name" value="PAP2_3"/>
    <property type="match status" value="1"/>
</dbReference>
<keyword evidence="4 5" id="KW-0472">Membrane</keyword>
<dbReference type="RefSeq" id="WP_259313646.1">
    <property type="nucleotide sequence ID" value="NZ_CP087164.1"/>
</dbReference>
<evidence type="ECO:0000313" key="8">
    <source>
        <dbReference type="Proteomes" id="UP001162834"/>
    </source>
</evidence>
<dbReference type="KEGG" id="sbae:DSM104329_00325"/>
<feature type="transmembrane region" description="Helical" evidence="5">
    <location>
        <begin position="116"/>
        <end position="134"/>
    </location>
</feature>